<feature type="region of interest" description="Disordered" evidence="2">
    <location>
        <begin position="171"/>
        <end position="195"/>
    </location>
</feature>
<protein>
    <recommendedName>
        <fullName evidence="5">MHC class I antigen</fullName>
    </recommendedName>
</protein>
<gene>
    <name evidence="3" type="ORF">U0070_001790</name>
</gene>
<dbReference type="Proteomes" id="UP001488838">
    <property type="component" value="Unassembled WGS sequence"/>
</dbReference>
<dbReference type="GO" id="GO:0009897">
    <property type="term" value="C:external side of plasma membrane"/>
    <property type="evidence" value="ECO:0007669"/>
    <property type="project" value="TreeGrafter"/>
</dbReference>
<dbReference type="GO" id="GO:0006955">
    <property type="term" value="P:immune response"/>
    <property type="evidence" value="ECO:0007669"/>
    <property type="project" value="TreeGrafter"/>
</dbReference>
<keyword evidence="1" id="KW-0325">Glycoprotein</keyword>
<evidence type="ECO:0000256" key="2">
    <source>
        <dbReference type="SAM" id="MobiDB-lite"/>
    </source>
</evidence>
<feature type="compositionally biased region" description="Basic and acidic residues" evidence="2">
    <location>
        <begin position="171"/>
        <end position="183"/>
    </location>
</feature>
<proteinExistence type="predicted"/>
<dbReference type="GO" id="GO:0001916">
    <property type="term" value="P:positive regulation of T cell mediated cytotoxicity"/>
    <property type="evidence" value="ECO:0007669"/>
    <property type="project" value="TreeGrafter"/>
</dbReference>
<evidence type="ECO:0000313" key="3">
    <source>
        <dbReference type="EMBL" id="KAK7797048.1"/>
    </source>
</evidence>
<dbReference type="EMBL" id="JBBHLL010000921">
    <property type="protein sequence ID" value="KAK7797048.1"/>
    <property type="molecule type" value="Genomic_DNA"/>
</dbReference>
<name>A0AAW0H6P3_MYOGA</name>
<dbReference type="PANTHER" id="PTHR16675:SF268">
    <property type="entry name" value="UL16-BINDING PROTEIN 1"/>
    <property type="match status" value="1"/>
</dbReference>
<dbReference type="InterPro" id="IPR050208">
    <property type="entry name" value="MHC_class-I_related"/>
</dbReference>
<dbReference type="InterPro" id="IPR037055">
    <property type="entry name" value="MHC_I-like_Ag-recog_sf"/>
</dbReference>
<dbReference type="Gene3D" id="3.30.500.10">
    <property type="entry name" value="MHC class I-like antigen recognition-like"/>
    <property type="match status" value="2"/>
</dbReference>
<evidence type="ECO:0008006" key="5">
    <source>
        <dbReference type="Google" id="ProtNLM"/>
    </source>
</evidence>
<evidence type="ECO:0000256" key="1">
    <source>
        <dbReference type="ARBA" id="ARBA00023180"/>
    </source>
</evidence>
<dbReference type="PANTHER" id="PTHR16675">
    <property type="entry name" value="MHC CLASS I-RELATED"/>
    <property type="match status" value="1"/>
</dbReference>
<sequence>MDAALLCYSFTVGKSGSGLWWHKVQGQLNEETFLSYDSNNNCHVIGVLGNKLNATKICEKHSDTLKDGVDLLRDEARLCCWHEVDGHFNEFWDFGLNGHKMLHVDTSTGEWTEVDPGSSWMKEMWEKNRDVTAFLKMTSQGDCRAWLQEVKSHWEEMLESTGLQQGLVLWDKGKKEEDSRGSRMESPGVMEEGTE</sequence>
<comment type="caution">
    <text evidence="3">The sequence shown here is derived from an EMBL/GenBank/DDBJ whole genome shotgun (WGS) entry which is preliminary data.</text>
</comment>
<accession>A0AAW0H6P3</accession>
<dbReference type="InterPro" id="IPR011162">
    <property type="entry name" value="MHC_I/II-like_Ag-recog"/>
</dbReference>
<evidence type="ECO:0000313" key="4">
    <source>
        <dbReference type="Proteomes" id="UP001488838"/>
    </source>
</evidence>
<reference evidence="3 4" key="1">
    <citation type="journal article" date="2023" name="bioRxiv">
        <title>Conserved and derived expression patterns and positive selection on dental genes reveal complex evolutionary context of ever-growing rodent molars.</title>
        <authorList>
            <person name="Calamari Z.T."/>
            <person name="Song A."/>
            <person name="Cohen E."/>
            <person name="Akter M."/>
            <person name="Roy R.D."/>
            <person name="Hallikas O."/>
            <person name="Christensen M.M."/>
            <person name="Li P."/>
            <person name="Marangoni P."/>
            <person name="Jernvall J."/>
            <person name="Klein O.D."/>
        </authorList>
    </citation>
    <scope>NUCLEOTIDE SEQUENCE [LARGE SCALE GENOMIC DNA]</scope>
    <source>
        <strain evidence="3">V071</strain>
    </source>
</reference>
<dbReference type="GO" id="GO:0002486">
    <property type="term" value="P:antigen processing and presentation of endogenous peptide antigen via MHC class I via ER pathway, TAP-independent"/>
    <property type="evidence" value="ECO:0007669"/>
    <property type="project" value="TreeGrafter"/>
</dbReference>
<dbReference type="AlphaFoldDB" id="A0AAW0H6P3"/>
<keyword evidence="4" id="KW-1185">Reference proteome</keyword>
<dbReference type="SUPFAM" id="SSF54452">
    <property type="entry name" value="MHC antigen-recognition domain"/>
    <property type="match status" value="1"/>
</dbReference>
<organism evidence="3 4">
    <name type="scientific">Myodes glareolus</name>
    <name type="common">Bank vole</name>
    <name type="synonym">Clethrionomys glareolus</name>
    <dbReference type="NCBI Taxonomy" id="447135"/>
    <lineage>
        <taxon>Eukaryota</taxon>
        <taxon>Metazoa</taxon>
        <taxon>Chordata</taxon>
        <taxon>Craniata</taxon>
        <taxon>Vertebrata</taxon>
        <taxon>Euteleostomi</taxon>
        <taxon>Mammalia</taxon>
        <taxon>Eutheria</taxon>
        <taxon>Euarchontoglires</taxon>
        <taxon>Glires</taxon>
        <taxon>Rodentia</taxon>
        <taxon>Myomorpha</taxon>
        <taxon>Muroidea</taxon>
        <taxon>Cricetidae</taxon>
        <taxon>Arvicolinae</taxon>
        <taxon>Myodes</taxon>
    </lineage>
</organism>
<dbReference type="GO" id="GO:0002476">
    <property type="term" value="P:antigen processing and presentation of endogenous peptide antigen via MHC class Ib"/>
    <property type="evidence" value="ECO:0007669"/>
    <property type="project" value="TreeGrafter"/>
</dbReference>
<dbReference type="GO" id="GO:0005615">
    <property type="term" value="C:extracellular space"/>
    <property type="evidence" value="ECO:0007669"/>
    <property type="project" value="TreeGrafter"/>
</dbReference>